<dbReference type="SUPFAM" id="SSF50249">
    <property type="entry name" value="Nucleic acid-binding proteins"/>
    <property type="match status" value="1"/>
</dbReference>
<gene>
    <name evidence="4" type="ORF">ACFPFX_32805</name>
</gene>
<protein>
    <submittedName>
        <fullName evidence="4">Single-stranded DNA-binding protein</fullName>
    </submittedName>
</protein>
<dbReference type="InterPro" id="IPR000424">
    <property type="entry name" value="Primosome_PriB/ssb"/>
</dbReference>
<organism evidence="4 5">
    <name type="scientific">Streptomyces mauvecolor</name>
    <dbReference type="NCBI Taxonomy" id="58345"/>
    <lineage>
        <taxon>Bacteria</taxon>
        <taxon>Bacillati</taxon>
        <taxon>Actinomycetota</taxon>
        <taxon>Actinomycetes</taxon>
        <taxon>Kitasatosporales</taxon>
        <taxon>Streptomycetaceae</taxon>
        <taxon>Streptomyces</taxon>
    </lineage>
</organism>
<dbReference type="RefSeq" id="WP_344380685.1">
    <property type="nucleotide sequence ID" value="NZ_BAAASQ010000052.1"/>
</dbReference>
<evidence type="ECO:0000313" key="4">
    <source>
        <dbReference type="EMBL" id="MFC4961081.1"/>
    </source>
</evidence>
<accession>A0ABV9UZJ2</accession>
<sequence>MSNAPLVPVTGTVTGDVECRITETGTVIARFRLTARPREWDARTRAWRDGKPVAYICTLWRDLARNAAESLTDGVTVLVHGRITDVRDNTVWLSVDELGISLRQRIAYTEQSLPSPQAAAPISTPQPAAIPAARPAPQPAAIAPARRTPKDTRPRWWETERSQGWPRFAPTSVESAPAAKAR</sequence>
<feature type="compositionally biased region" description="Low complexity" evidence="3">
    <location>
        <begin position="125"/>
        <end position="146"/>
    </location>
</feature>
<evidence type="ECO:0000313" key="5">
    <source>
        <dbReference type="Proteomes" id="UP001595834"/>
    </source>
</evidence>
<feature type="region of interest" description="Disordered" evidence="3">
    <location>
        <begin position="113"/>
        <end position="182"/>
    </location>
</feature>
<dbReference type="InterPro" id="IPR012340">
    <property type="entry name" value="NA-bd_OB-fold"/>
</dbReference>
<keyword evidence="1 2" id="KW-0238">DNA-binding</keyword>
<evidence type="ECO:0000256" key="1">
    <source>
        <dbReference type="ARBA" id="ARBA00023125"/>
    </source>
</evidence>
<dbReference type="Gene3D" id="2.40.50.140">
    <property type="entry name" value="Nucleic acid-binding proteins"/>
    <property type="match status" value="1"/>
</dbReference>
<name>A0ABV9UZJ2_9ACTN</name>
<comment type="caution">
    <text evidence="4">The sequence shown here is derived from an EMBL/GenBank/DDBJ whole genome shotgun (WGS) entry which is preliminary data.</text>
</comment>
<proteinExistence type="predicted"/>
<reference evidence="5" key="1">
    <citation type="journal article" date="2019" name="Int. J. Syst. Evol. Microbiol.">
        <title>The Global Catalogue of Microorganisms (GCM) 10K type strain sequencing project: providing services to taxonomists for standard genome sequencing and annotation.</title>
        <authorList>
            <consortium name="The Broad Institute Genomics Platform"/>
            <consortium name="The Broad Institute Genome Sequencing Center for Infectious Disease"/>
            <person name="Wu L."/>
            <person name="Ma J."/>
        </authorList>
    </citation>
    <scope>NUCLEOTIDE SEQUENCE [LARGE SCALE GENOMIC DNA]</scope>
    <source>
        <strain evidence="5">CCM 7224</strain>
    </source>
</reference>
<dbReference type="Pfam" id="PF00436">
    <property type="entry name" value="SSB"/>
    <property type="match status" value="1"/>
</dbReference>
<evidence type="ECO:0000256" key="3">
    <source>
        <dbReference type="SAM" id="MobiDB-lite"/>
    </source>
</evidence>
<dbReference type="PROSITE" id="PS50935">
    <property type="entry name" value="SSB"/>
    <property type="match status" value="1"/>
</dbReference>
<dbReference type="EMBL" id="JBHSIZ010000042">
    <property type="protein sequence ID" value="MFC4961081.1"/>
    <property type="molecule type" value="Genomic_DNA"/>
</dbReference>
<evidence type="ECO:0000256" key="2">
    <source>
        <dbReference type="PROSITE-ProRule" id="PRU00252"/>
    </source>
</evidence>
<dbReference type="GO" id="GO:0003677">
    <property type="term" value="F:DNA binding"/>
    <property type="evidence" value="ECO:0007669"/>
    <property type="project" value="UniProtKB-KW"/>
</dbReference>
<feature type="compositionally biased region" description="Basic and acidic residues" evidence="3">
    <location>
        <begin position="148"/>
        <end position="161"/>
    </location>
</feature>
<dbReference type="Proteomes" id="UP001595834">
    <property type="component" value="Unassembled WGS sequence"/>
</dbReference>
<keyword evidence="5" id="KW-1185">Reference proteome</keyword>